<keyword evidence="1" id="KW-0812">Transmembrane</keyword>
<dbReference type="RefSeq" id="WP_168058739.1">
    <property type="nucleotide sequence ID" value="NZ_VTOW01000001.1"/>
</dbReference>
<evidence type="ECO:0000256" key="1">
    <source>
        <dbReference type="SAM" id="Phobius"/>
    </source>
</evidence>
<keyword evidence="3" id="KW-1185">Reference proteome</keyword>
<name>A0A7X6IAK9_9BACT</name>
<sequence length="66" mass="7581">MITTKELFQYLFIFLVVLWPVWVLGLVFLRWLLRTAGSFLGIFKTEKLAPREKGLSKPAEPLIGTS</sequence>
<evidence type="ECO:0000313" key="3">
    <source>
        <dbReference type="Proteomes" id="UP000534783"/>
    </source>
</evidence>
<keyword evidence="1" id="KW-0472">Membrane</keyword>
<protein>
    <submittedName>
        <fullName evidence="2">Uncharacterized protein</fullName>
    </submittedName>
</protein>
<accession>A0A7X6IAK9</accession>
<proteinExistence type="predicted"/>
<dbReference type="Proteomes" id="UP000534783">
    <property type="component" value="Unassembled WGS sequence"/>
</dbReference>
<gene>
    <name evidence="2" type="ORF">MNODULE_07050</name>
</gene>
<organism evidence="2 3">
    <name type="scientific">Candidatus Manganitrophus noduliformans</name>
    <dbReference type="NCBI Taxonomy" id="2606439"/>
    <lineage>
        <taxon>Bacteria</taxon>
        <taxon>Pseudomonadati</taxon>
        <taxon>Nitrospirota</taxon>
        <taxon>Nitrospiria</taxon>
        <taxon>Candidatus Troglogloeales</taxon>
        <taxon>Candidatus Manganitrophaceae</taxon>
        <taxon>Candidatus Manganitrophus</taxon>
    </lineage>
</organism>
<feature type="transmembrane region" description="Helical" evidence="1">
    <location>
        <begin position="12"/>
        <end position="33"/>
    </location>
</feature>
<evidence type="ECO:0000313" key="2">
    <source>
        <dbReference type="EMBL" id="NKE70494.1"/>
    </source>
</evidence>
<dbReference type="EMBL" id="VTOW01000001">
    <property type="protein sequence ID" value="NKE70494.1"/>
    <property type="molecule type" value="Genomic_DNA"/>
</dbReference>
<keyword evidence="1" id="KW-1133">Transmembrane helix</keyword>
<comment type="caution">
    <text evidence="2">The sequence shown here is derived from an EMBL/GenBank/DDBJ whole genome shotgun (WGS) entry which is preliminary data.</text>
</comment>
<dbReference type="AlphaFoldDB" id="A0A7X6IAK9"/>
<reference evidence="2 3" key="1">
    <citation type="journal article" date="2020" name="Nature">
        <title>Bacterial chemolithoautotrophy via manganese oxidation.</title>
        <authorList>
            <person name="Yu H."/>
            <person name="Leadbetter J.R."/>
        </authorList>
    </citation>
    <scope>NUCLEOTIDE SEQUENCE [LARGE SCALE GENOMIC DNA]</scope>
    <source>
        <strain evidence="2 3">Mn-1</strain>
    </source>
</reference>